<dbReference type="InterPro" id="IPR003594">
    <property type="entry name" value="HATPase_dom"/>
</dbReference>
<evidence type="ECO:0000313" key="10">
    <source>
        <dbReference type="EMBL" id="SPZ94925.1"/>
    </source>
</evidence>
<comment type="catalytic activity">
    <reaction evidence="1">
        <text>ATP + protein L-histidine = ADP + protein N-phospho-L-histidine.</text>
        <dbReference type="EC" id="2.7.13.3"/>
    </reaction>
</comment>
<dbReference type="AlphaFoldDB" id="A0A2X2K4C6"/>
<dbReference type="GO" id="GO:0007234">
    <property type="term" value="P:osmosensory signaling via phosphorelay pathway"/>
    <property type="evidence" value="ECO:0007669"/>
    <property type="project" value="TreeGrafter"/>
</dbReference>
<dbReference type="EMBL" id="UAUU01000011">
    <property type="protein sequence ID" value="SPZ94925.1"/>
    <property type="molecule type" value="Genomic_DNA"/>
</dbReference>
<dbReference type="PRINTS" id="PR00344">
    <property type="entry name" value="BCTRLSENSOR"/>
</dbReference>
<evidence type="ECO:0000313" key="11">
    <source>
        <dbReference type="Proteomes" id="UP000251241"/>
    </source>
</evidence>
<dbReference type="SUPFAM" id="SSF47384">
    <property type="entry name" value="Homodimeric domain of signal transducing histidine kinase"/>
    <property type="match status" value="1"/>
</dbReference>
<protein>
    <recommendedName>
        <fullName evidence="2">histidine kinase</fullName>
        <ecNumber evidence="2">2.7.13.3</ecNumber>
    </recommendedName>
</protein>
<evidence type="ECO:0000256" key="2">
    <source>
        <dbReference type="ARBA" id="ARBA00012438"/>
    </source>
</evidence>
<dbReference type="Pfam" id="PF08448">
    <property type="entry name" value="PAS_4"/>
    <property type="match status" value="1"/>
</dbReference>
<keyword evidence="6 10" id="KW-0418">Kinase</keyword>
<dbReference type="Pfam" id="PF02518">
    <property type="entry name" value="HATPase_c"/>
    <property type="match status" value="1"/>
</dbReference>
<dbReference type="Gene3D" id="3.30.565.10">
    <property type="entry name" value="Histidine kinase-like ATPase, C-terminal domain"/>
    <property type="match status" value="1"/>
</dbReference>
<dbReference type="PANTHER" id="PTHR42878:SF7">
    <property type="entry name" value="SENSOR HISTIDINE KINASE GLRK"/>
    <property type="match status" value="1"/>
</dbReference>
<evidence type="ECO:0000256" key="4">
    <source>
        <dbReference type="ARBA" id="ARBA00022679"/>
    </source>
</evidence>
<dbReference type="GO" id="GO:0005524">
    <property type="term" value="F:ATP binding"/>
    <property type="evidence" value="ECO:0007669"/>
    <property type="project" value="UniProtKB-KW"/>
</dbReference>
<gene>
    <name evidence="10" type="primary">sasA_2</name>
    <name evidence="10" type="ORF">NCTC11343_05643</name>
</gene>
<keyword evidence="4 10" id="KW-0808">Transferase</keyword>
<dbReference type="EC" id="2.7.13.3" evidence="2"/>
<dbReference type="InterPro" id="IPR005467">
    <property type="entry name" value="His_kinase_dom"/>
</dbReference>
<evidence type="ECO:0000256" key="7">
    <source>
        <dbReference type="ARBA" id="ARBA00022840"/>
    </source>
</evidence>
<dbReference type="SUPFAM" id="SSF55874">
    <property type="entry name" value="ATPase domain of HSP90 chaperone/DNA topoisomerase II/histidine kinase"/>
    <property type="match status" value="1"/>
</dbReference>
<dbReference type="CDD" id="cd00082">
    <property type="entry name" value="HisKA"/>
    <property type="match status" value="1"/>
</dbReference>
<evidence type="ECO:0000259" key="9">
    <source>
        <dbReference type="PROSITE" id="PS50109"/>
    </source>
</evidence>
<reference evidence="10 11" key="1">
    <citation type="submission" date="2018-06" db="EMBL/GenBank/DDBJ databases">
        <authorList>
            <consortium name="Pathogen Informatics"/>
            <person name="Doyle S."/>
        </authorList>
    </citation>
    <scope>NUCLEOTIDE SEQUENCE [LARGE SCALE GENOMIC DNA]</scope>
    <source>
        <strain evidence="10 11">NCTC11343</strain>
    </source>
</reference>
<dbReference type="InterPro" id="IPR013656">
    <property type="entry name" value="PAS_4"/>
</dbReference>
<dbReference type="Gene3D" id="3.30.450.20">
    <property type="entry name" value="PAS domain"/>
    <property type="match status" value="1"/>
</dbReference>
<dbReference type="PANTHER" id="PTHR42878">
    <property type="entry name" value="TWO-COMPONENT HISTIDINE KINASE"/>
    <property type="match status" value="1"/>
</dbReference>
<dbReference type="InterPro" id="IPR036890">
    <property type="entry name" value="HATPase_C_sf"/>
</dbReference>
<proteinExistence type="predicted"/>
<dbReference type="SMART" id="SM00387">
    <property type="entry name" value="HATPase_c"/>
    <property type="match status" value="1"/>
</dbReference>
<dbReference type="InterPro" id="IPR036097">
    <property type="entry name" value="HisK_dim/P_sf"/>
</dbReference>
<dbReference type="PROSITE" id="PS50109">
    <property type="entry name" value="HIS_KIN"/>
    <property type="match status" value="1"/>
</dbReference>
<organism evidence="10 11">
    <name type="scientific">Sphingobacterium multivorum</name>
    <dbReference type="NCBI Taxonomy" id="28454"/>
    <lineage>
        <taxon>Bacteria</taxon>
        <taxon>Pseudomonadati</taxon>
        <taxon>Bacteroidota</taxon>
        <taxon>Sphingobacteriia</taxon>
        <taxon>Sphingobacteriales</taxon>
        <taxon>Sphingobacteriaceae</taxon>
        <taxon>Sphingobacterium</taxon>
    </lineage>
</organism>
<dbReference type="CDD" id="cd00075">
    <property type="entry name" value="HATPase"/>
    <property type="match status" value="1"/>
</dbReference>
<evidence type="ECO:0000256" key="3">
    <source>
        <dbReference type="ARBA" id="ARBA00022553"/>
    </source>
</evidence>
<dbReference type="GeneID" id="97180396"/>
<dbReference type="InterPro" id="IPR004358">
    <property type="entry name" value="Sig_transdc_His_kin-like_C"/>
</dbReference>
<dbReference type="Proteomes" id="UP000251241">
    <property type="component" value="Unassembled WGS sequence"/>
</dbReference>
<keyword evidence="8" id="KW-0902">Two-component regulatory system</keyword>
<dbReference type="GO" id="GO:0000156">
    <property type="term" value="F:phosphorelay response regulator activity"/>
    <property type="evidence" value="ECO:0007669"/>
    <property type="project" value="TreeGrafter"/>
</dbReference>
<keyword evidence="5" id="KW-0547">Nucleotide-binding</keyword>
<accession>A0A2X2K4C6</accession>
<dbReference type="GO" id="GO:0030295">
    <property type="term" value="F:protein kinase activator activity"/>
    <property type="evidence" value="ECO:0007669"/>
    <property type="project" value="TreeGrafter"/>
</dbReference>
<dbReference type="InterPro" id="IPR035965">
    <property type="entry name" value="PAS-like_dom_sf"/>
</dbReference>
<dbReference type="RefSeq" id="WP_112376411.1">
    <property type="nucleotide sequence ID" value="NZ_CP069793.1"/>
</dbReference>
<dbReference type="SUPFAM" id="SSF55785">
    <property type="entry name" value="PYP-like sensor domain (PAS domain)"/>
    <property type="match status" value="1"/>
</dbReference>
<dbReference type="InterPro" id="IPR050351">
    <property type="entry name" value="BphY/WalK/GraS-like"/>
</dbReference>
<name>A0A2X2K4C6_SPHMU</name>
<dbReference type="GO" id="GO:0000155">
    <property type="term" value="F:phosphorelay sensor kinase activity"/>
    <property type="evidence" value="ECO:0007669"/>
    <property type="project" value="InterPro"/>
</dbReference>
<sequence length="364" mass="41885">MQKPQKDLPIFFEALNQMPIATAIYDNSNLNIAFANSRMLKMWRTENEIVGHFFGEVFPVFTQEGFTDILRNVWESGVTYKAVETPATIVDGDFKIKRYFDFEYKPLFDKRGRTNSILHTATDVTHKIHDEKPLDRENITINPATNLRMISYTLSHDAKNPLALAKLGIGVLKEHLDMQTNRRLELYEVIDQSLENIADIIDKTVELSLAPMYRLRKQPVRLDLTLPNWCREAKLLFRSPHTELIFGDLFPVNSDQNGVYQIFTNLINNAIKYSSANTKAALHIYSEKVTNGVLYIIKDNGIGIPQHELENIRMERLRGSNSTEYQGKGIGLFIVQEILERLKAQMAIFSQENQGTEIRLFFPN</sequence>
<evidence type="ECO:0000256" key="5">
    <source>
        <dbReference type="ARBA" id="ARBA00022741"/>
    </source>
</evidence>
<evidence type="ECO:0000256" key="6">
    <source>
        <dbReference type="ARBA" id="ARBA00022777"/>
    </source>
</evidence>
<dbReference type="InterPro" id="IPR003661">
    <property type="entry name" value="HisK_dim/P_dom"/>
</dbReference>
<evidence type="ECO:0000256" key="8">
    <source>
        <dbReference type="ARBA" id="ARBA00023012"/>
    </source>
</evidence>
<feature type="domain" description="Histidine kinase" evidence="9">
    <location>
        <begin position="153"/>
        <end position="364"/>
    </location>
</feature>
<keyword evidence="3" id="KW-0597">Phosphoprotein</keyword>
<evidence type="ECO:0000256" key="1">
    <source>
        <dbReference type="ARBA" id="ARBA00000085"/>
    </source>
</evidence>
<keyword evidence="7" id="KW-0067">ATP-binding</keyword>